<dbReference type="SUPFAM" id="SSF57756">
    <property type="entry name" value="Retrovirus zinc finger-like domains"/>
    <property type="match status" value="1"/>
</dbReference>
<evidence type="ECO:0000256" key="8">
    <source>
        <dbReference type="ARBA" id="ARBA00023125"/>
    </source>
</evidence>
<name>A0ABN7B4D7_9HEMI</name>
<dbReference type="EC" id="2.7.7.49" evidence="1"/>
<dbReference type="SUPFAM" id="SSF53098">
    <property type="entry name" value="Ribonuclease H-like"/>
    <property type="match status" value="1"/>
</dbReference>
<evidence type="ECO:0000259" key="12">
    <source>
        <dbReference type="PROSITE" id="PS50158"/>
    </source>
</evidence>
<keyword evidence="6" id="KW-0064">Aspartyl protease</keyword>
<keyword evidence="7" id="KW-0255">Endonuclease</keyword>
<evidence type="ECO:0000256" key="3">
    <source>
        <dbReference type="ARBA" id="ARBA00022679"/>
    </source>
</evidence>
<feature type="region of interest" description="Disordered" evidence="11">
    <location>
        <begin position="202"/>
        <end position="261"/>
    </location>
</feature>
<dbReference type="PANTHER" id="PTHR37984:SF5">
    <property type="entry name" value="PROTEIN NYNRIN-LIKE"/>
    <property type="match status" value="1"/>
</dbReference>
<evidence type="ECO:0000256" key="10">
    <source>
        <dbReference type="PROSITE-ProRule" id="PRU00047"/>
    </source>
</evidence>
<reference evidence="14 15" key="1">
    <citation type="submission" date="2023-09" db="EMBL/GenBank/DDBJ databases">
        <title>Nesidiocoris tenuis whole genome shotgun sequence.</title>
        <authorList>
            <person name="Shibata T."/>
            <person name="Shimoda M."/>
            <person name="Kobayashi T."/>
            <person name="Uehara T."/>
        </authorList>
    </citation>
    <scope>NUCLEOTIDE SEQUENCE [LARGE SCALE GENOMIC DNA]</scope>
    <source>
        <strain evidence="14 15">Japan</strain>
    </source>
</reference>
<dbReference type="InterPro" id="IPR036875">
    <property type="entry name" value="Znf_CCHC_sf"/>
</dbReference>
<dbReference type="Gene3D" id="3.10.10.10">
    <property type="entry name" value="HIV Type 1 Reverse Transcriptase, subunit A, domain 1"/>
    <property type="match status" value="1"/>
</dbReference>
<dbReference type="Proteomes" id="UP001307889">
    <property type="component" value="Chromosome 10"/>
</dbReference>
<evidence type="ECO:0000259" key="13">
    <source>
        <dbReference type="PROSITE" id="PS50994"/>
    </source>
</evidence>
<dbReference type="InterPro" id="IPR001878">
    <property type="entry name" value="Znf_CCHC"/>
</dbReference>
<dbReference type="CDD" id="cd09274">
    <property type="entry name" value="RNase_HI_RT_Ty3"/>
    <property type="match status" value="1"/>
</dbReference>
<dbReference type="InterPro" id="IPR012337">
    <property type="entry name" value="RNaseH-like_sf"/>
</dbReference>
<dbReference type="InterPro" id="IPR050951">
    <property type="entry name" value="Retrovirus_Pol_polyprotein"/>
</dbReference>
<dbReference type="Gene3D" id="3.30.70.270">
    <property type="match status" value="2"/>
</dbReference>
<dbReference type="Pfam" id="PF17919">
    <property type="entry name" value="RT_RNaseH_2"/>
    <property type="match status" value="1"/>
</dbReference>
<dbReference type="EMBL" id="AP028918">
    <property type="protein sequence ID" value="BES99281.1"/>
    <property type="molecule type" value="Genomic_DNA"/>
</dbReference>
<evidence type="ECO:0000256" key="6">
    <source>
        <dbReference type="ARBA" id="ARBA00022750"/>
    </source>
</evidence>
<keyword evidence="2" id="KW-0645">Protease</keyword>
<proteinExistence type="predicted"/>
<organism evidence="14 15">
    <name type="scientific">Nesidiocoris tenuis</name>
    <dbReference type="NCBI Taxonomy" id="355587"/>
    <lineage>
        <taxon>Eukaryota</taxon>
        <taxon>Metazoa</taxon>
        <taxon>Ecdysozoa</taxon>
        <taxon>Arthropoda</taxon>
        <taxon>Hexapoda</taxon>
        <taxon>Insecta</taxon>
        <taxon>Pterygota</taxon>
        <taxon>Neoptera</taxon>
        <taxon>Paraneoptera</taxon>
        <taxon>Hemiptera</taxon>
        <taxon>Heteroptera</taxon>
        <taxon>Panheteroptera</taxon>
        <taxon>Cimicomorpha</taxon>
        <taxon>Miridae</taxon>
        <taxon>Dicyphina</taxon>
        <taxon>Nesidiocoris</taxon>
    </lineage>
</organism>
<dbReference type="Gene3D" id="3.30.420.10">
    <property type="entry name" value="Ribonuclease H-like superfamily/Ribonuclease H"/>
    <property type="match status" value="1"/>
</dbReference>
<evidence type="ECO:0000313" key="14">
    <source>
        <dbReference type="EMBL" id="BES99281.1"/>
    </source>
</evidence>
<dbReference type="Pfam" id="PF00665">
    <property type="entry name" value="rve"/>
    <property type="match status" value="1"/>
</dbReference>
<dbReference type="InterPro" id="IPR041577">
    <property type="entry name" value="RT_RNaseH_2"/>
</dbReference>
<keyword evidence="10" id="KW-0862">Zinc</keyword>
<feature type="compositionally biased region" description="Polar residues" evidence="11">
    <location>
        <begin position="1324"/>
        <end position="1341"/>
    </location>
</feature>
<evidence type="ECO:0000256" key="4">
    <source>
        <dbReference type="ARBA" id="ARBA00022695"/>
    </source>
</evidence>
<dbReference type="Pfam" id="PF00078">
    <property type="entry name" value="RVT_1"/>
    <property type="match status" value="1"/>
</dbReference>
<dbReference type="PANTHER" id="PTHR37984">
    <property type="entry name" value="PROTEIN CBG26694"/>
    <property type="match status" value="1"/>
</dbReference>
<dbReference type="Pfam" id="PF13650">
    <property type="entry name" value="Asp_protease_2"/>
    <property type="match status" value="1"/>
</dbReference>
<keyword evidence="10" id="KW-0863">Zinc-finger</keyword>
<evidence type="ECO:0000256" key="5">
    <source>
        <dbReference type="ARBA" id="ARBA00022722"/>
    </source>
</evidence>
<feature type="domain" description="Integrase catalytic" evidence="13">
    <location>
        <begin position="1069"/>
        <end position="1224"/>
    </location>
</feature>
<dbReference type="CDD" id="cd01647">
    <property type="entry name" value="RT_LTR"/>
    <property type="match status" value="1"/>
</dbReference>
<dbReference type="Gene3D" id="1.10.340.70">
    <property type="match status" value="1"/>
</dbReference>
<dbReference type="PROSITE" id="PS50994">
    <property type="entry name" value="INTEGRASE"/>
    <property type="match status" value="1"/>
</dbReference>
<gene>
    <name evidence="14" type="ORF">NTJ_12099</name>
</gene>
<dbReference type="InterPro" id="IPR021109">
    <property type="entry name" value="Peptidase_aspartic_dom_sf"/>
</dbReference>
<dbReference type="SMART" id="SM00343">
    <property type="entry name" value="ZnF_C2HC"/>
    <property type="match status" value="2"/>
</dbReference>
<dbReference type="InterPro" id="IPR043128">
    <property type="entry name" value="Rev_trsase/Diguanyl_cyclase"/>
</dbReference>
<feature type="region of interest" description="Disordered" evidence="11">
    <location>
        <begin position="1311"/>
        <end position="1387"/>
    </location>
</feature>
<dbReference type="InterPro" id="IPR000477">
    <property type="entry name" value="RT_dom"/>
</dbReference>
<protein>
    <recommendedName>
        <fullName evidence="1">RNA-directed DNA polymerase</fullName>
        <ecNumber evidence="1">2.7.7.49</ecNumber>
    </recommendedName>
</protein>
<dbReference type="Gene3D" id="2.40.70.10">
    <property type="entry name" value="Acid Proteases"/>
    <property type="match status" value="1"/>
</dbReference>
<evidence type="ECO:0000256" key="7">
    <source>
        <dbReference type="ARBA" id="ARBA00022759"/>
    </source>
</evidence>
<accession>A0ABN7B4D7</accession>
<sequence>MDPKQFQEFMILLTSALTRDPAPAPQIMPFENYDAKNEKFLSYLERFENYCDLKNVTDKTKKQQLICSSIGKEHYNNLAAFLGPETQIKDIEYATLIEHFKKMLSPAVSTAVAQHYFLSVTQQPNQSIADFVALLKGNLKDCDFYAICSCKKKVSIADNFLRAQFIRGLKDKWIRESLLQDSTLMDFEAILRKATSLEASRIESAQLGKPPDNPLSCSLEDTNRVERRSSQRGQHQSRQRSKSNSSQRRHRSKSQDSSRRVDYRALGVDGHCLNCGRSNHRSRDCRTNRDSLKCSSCGKIGHLAKVCITTLLRKSNTHSLSSHHHQDDQDAQQNHEFGISQIEDLYEVGPDTDKYVITVTLNNKPQSFEVDSGARFSLLSETDFHKLGLSVPLQPTSVSFRSYSDHVIKPKGKVNVKVTYGNKSMDSDLFIVPAGHQALLGRMWIRGLKINLNEIDSRCHSVINPALVNSVKSLEDIFKKYSPIFEERIGCVPDIEVKLQLREGVKPIFIRERDVPFALRGRVEKELASLERQGVISPVASSDWGSPLVVIAKPDGGVRLCVDYKCGVNSRLVAANHPIRRIDEVLHSLRGSKFFCKLDLHKAYLHLKVDEEGSKIQTISTHRGTFRMNRLSFGIKTAPSEFNRILSQLLNGLPKVEAYFDDIICHGVSREECMKNLIACLERLQQCDLHLNRSKCSFFKESIDYLGHRISYNKIEKCPAKVQAVAQLPRPRNVDEVRRFLGLVTYYSKFIPDFSTKSYPLRRLLRIGQKFIWSATAEASFLNLKSALCNDTILIPFDPAKQVILTTDASPTGIAAVLSHEIDGHERPIAYASRALTPAESNYSQLDREALAIIYATTHFFNYLYGKRFVLVTDNEPLSRIFHPDRPLPQMTSARLLRYASFLSGLDYTIRCKKGQDNKNVDCLSRAPACTSGNISAIAIDEEVNTLYAETLLQISSSAVTAETVAEETARDPELQTIMQELRNSRTDSPYTVSSNMLFRSDRVVIPKVLQTSILKELHTSHIGITKMKQLARRYVYWERLDKDIEHLVKSCESCAKIRHCPQKAPLHPWDQPDENWDRVHIDFAGPFDSHFFLMCVDAKSKWAEVRILRDAPSSASTITLLQNIFSVHGFPSVLVSDNAAIFKSEEFTVYCKEHGIFQKFSAPHHPATNGLAERSIQTLKRRLKAAASDPAPLSIKLQQIMFHYRTTPLASGLTPAELYLKRKLRIRLDALLPNKKAQVSTSTSTAKFRSLKVGERVQARIQDRWHFGTVTRKLGQYHYIVELDSGRSLKRHINQLISTLVPKRRVTFTLPQNSHRSHGIPFSSDQSQGRNEPSLQSPTSPRQPPVRGTDQPTPPANQQSQPTSSRPARERKPPEYLQDFVLRNLA</sequence>
<evidence type="ECO:0000256" key="11">
    <source>
        <dbReference type="SAM" id="MobiDB-lite"/>
    </source>
</evidence>
<evidence type="ECO:0000256" key="2">
    <source>
        <dbReference type="ARBA" id="ARBA00022670"/>
    </source>
</evidence>
<dbReference type="Gene3D" id="3.10.20.370">
    <property type="match status" value="1"/>
</dbReference>
<dbReference type="InterPro" id="IPR043502">
    <property type="entry name" value="DNA/RNA_pol_sf"/>
</dbReference>
<dbReference type="InterPro" id="IPR041588">
    <property type="entry name" value="Integrase_H2C2"/>
</dbReference>
<evidence type="ECO:0000313" key="15">
    <source>
        <dbReference type="Proteomes" id="UP001307889"/>
    </source>
</evidence>
<dbReference type="SUPFAM" id="SSF56672">
    <property type="entry name" value="DNA/RNA polymerases"/>
    <property type="match status" value="1"/>
</dbReference>
<feature type="domain" description="CCHC-type" evidence="12">
    <location>
        <begin position="272"/>
        <end position="286"/>
    </location>
</feature>
<evidence type="ECO:0000256" key="1">
    <source>
        <dbReference type="ARBA" id="ARBA00012493"/>
    </source>
</evidence>
<dbReference type="PROSITE" id="PS50158">
    <property type="entry name" value="ZF_CCHC"/>
    <property type="match status" value="2"/>
</dbReference>
<dbReference type="Gene3D" id="4.10.60.10">
    <property type="entry name" value="Zinc finger, CCHC-type"/>
    <property type="match status" value="1"/>
</dbReference>
<evidence type="ECO:0000256" key="9">
    <source>
        <dbReference type="ARBA" id="ARBA00023268"/>
    </source>
</evidence>
<keyword evidence="4" id="KW-0548">Nucleotidyltransferase</keyword>
<dbReference type="Pfam" id="PF17921">
    <property type="entry name" value="Integrase_H2C2"/>
    <property type="match status" value="1"/>
</dbReference>
<keyword evidence="5" id="KW-0540">Nuclease</keyword>
<dbReference type="InterPro" id="IPR001584">
    <property type="entry name" value="Integrase_cat-core"/>
</dbReference>
<keyword evidence="8" id="KW-0238">DNA-binding</keyword>
<feature type="compositionally biased region" description="Basic residues" evidence="11">
    <location>
        <begin position="235"/>
        <end position="252"/>
    </location>
</feature>
<keyword evidence="15" id="KW-1185">Reference proteome</keyword>
<keyword evidence="7" id="KW-0378">Hydrolase</keyword>
<dbReference type="InterPro" id="IPR036397">
    <property type="entry name" value="RNaseH_sf"/>
</dbReference>
<feature type="domain" description="CCHC-type" evidence="12">
    <location>
        <begin position="293"/>
        <end position="307"/>
    </location>
</feature>
<dbReference type="SUPFAM" id="SSF50630">
    <property type="entry name" value="Acid proteases"/>
    <property type="match status" value="1"/>
</dbReference>
<feature type="compositionally biased region" description="Polar residues" evidence="11">
    <location>
        <begin position="1357"/>
        <end position="1367"/>
    </location>
</feature>
<keyword evidence="3" id="KW-0808">Transferase</keyword>
<keyword evidence="9" id="KW-0511">Multifunctional enzyme</keyword>
<keyword evidence="10" id="KW-0479">Metal-binding</keyword>